<dbReference type="GO" id="GO:0004497">
    <property type="term" value="F:monooxygenase activity"/>
    <property type="evidence" value="ECO:0007669"/>
    <property type="project" value="UniProtKB-KW"/>
</dbReference>
<dbReference type="EMBL" id="LJIJ01008023">
    <property type="protein sequence ID" value="ODM86608.1"/>
    <property type="molecule type" value="Genomic_DNA"/>
</dbReference>
<keyword evidence="1" id="KW-0503">Monooxygenase</keyword>
<protein>
    <submittedName>
        <fullName evidence="1">Peptidylglycine alpha-hydroxylating monooxygenase</fullName>
    </submittedName>
</protein>
<name>A0A1D2M0W9_ORCCI</name>
<evidence type="ECO:0000313" key="2">
    <source>
        <dbReference type="Proteomes" id="UP000094527"/>
    </source>
</evidence>
<comment type="caution">
    <text evidence="1">The sequence shown here is derived from an EMBL/GenBank/DDBJ whole genome shotgun (WGS) entry which is preliminary data.</text>
</comment>
<sequence length="93" mass="10107">MVAHSDKGSARTVLSPLGVLDLSILIPYGKPDMPDAYLYGCTEPGLINEQVWNCGDMGGDDEDVLYRGESLLSGSICSEGQQRILYAWAKKRA</sequence>
<proteinExistence type="predicted"/>
<accession>A0A1D2M0W9</accession>
<feature type="non-terminal residue" evidence="1">
    <location>
        <position position="93"/>
    </location>
</feature>
<dbReference type="Proteomes" id="UP000094527">
    <property type="component" value="Unassembled WGS sequence"/>
</dbReference>
<keyword evidence="2" id="KW-1185">Reference proteome</keyword>
<organism evidence="1 2">
    <name type="scientific">Orchesella cincta</name>
    <name type="common">Springtail</name>
    <name type="synonym">Podura cincta</name>
    <dbReference type="NCBI Taxonomy" id="48709"/>
    <lineage>
        <taxon>Eukaryota</taxon>
        <taxon>Metazoa</taxon>
        <taxon>Ecdysozoa</taxon>
        <taxon>Arthropoda</taxon>
        <taxon>Hexapoda</taxon>
        <taxon>Collembola</taxon>
        <taxon>Entomobryomorpha</taxon>
        <taxon>Entomobryoidea</taxon>
        <taxon>Orchesellidae</taxon>
        <taxon>Orchesellinae</taxon>
        <taxon>Orchesella</taxon>
    </lineage>
</organism>
<gene>
    <name evidence="1" type="ORF">Ocin01_20075</name>
</gene>
<keyword evidence="1" id="KW-0560">Oxidoreductase</keyword>
<reference evidence="1 2" key="1">
    <citation type="journal article" date="2016" name="Genome Biol. Evol.">
        <title>Gene Family Evolution Reflects Adaptation to Soil Environmental Stressors in the Genome of the Collembolan Orchesella cincta.</title>
        <authorList>
            <person name="Faddeeva-Vakhrusheva A."/>
            <person name="Derks M.F."/>
            <person name="Anvar S.Y."/>
            <person name="Agamennone V."/>
            <person name="Suring W."/>
            <person name="Smit S."/>
            <person name="van Straalen N.M."/>
            <person name="Roelofs D."/>
        </authorList>
    </citation>
    <scope>NUCLEOTIDE SEQUENCE [LARGE SCALE GENOMIC DNA]</scope>
    <source>
        <tissue evidence="1">Mixed pool</tissue>
    </source>
</reference>
<evidence type="ECO:0000313" key="1">
    <source>
        <dbReference type="EMBL" id="ODM86608.1"/>
    </source>
</evidence>
<dbReference type="AlphaFoldDB" id="A0A1D2M0W9"/>